<name>A0ABQ9H6Y2_9NEOP</name>
<sequence>MEHLIRMSSVSPPELESNSISEAGTSSVEDRNSRVSRQQWRAWAPGYFRRGFDTTLSDLPAREHACRLSRLRGPEFERRAGPRRAVARAHARRAPRHLAATPATSGAREMPRLAKQTFSTTRRTDGQNDSDFGGIEVLKANEGEMRTNKTMGAAVAERLARSPPTKVNRAQSPAASQDFRKWESCQKVPWSAGFLGDLPLPPPLHSGAAPYSLQPLSSVLKTALLRDSQISSLAALYYHNIQPISS</sequence>
<accession>A0ABQ9H6Y2</accession>
<dbReference type="EMBL" id="JARBHB010000007">
    <property type="protein sequence ID" value="KAJ8880017.1"/>
    <property type="molecule type" value="Genomic_DNA"/>
</dbReference>
<reference evidence="2 3" key="1">
    <citation type="submission" date="2023-02" db="EMBL/GenBank/DDBJ databases">
        <title>LHISI_Scaffold_Assembly.</title>
        <authorList>
            <person name="Stuart O.P."/>
            <person name="Cleave R."/>
            <person name="Magrath M.J.L."/>
            <person name="Mikheyev A.S."/>
        </authorList>
    </citation>
    <scope>NUCLEOTIDE SEQUENCE [LARGE SCALE GENOMIC DNA]</scope>
    <source>
        <strain evidence="2">Daus_M_001</strain>
        <tissue evidence="2">Leg muscle</tissue>
    </source>
</reference>
<evidence type="ECO:0000256" key="1">
    <source>
        <dbReference type="SAM" id="MobiDB-lite"/>
    </source>
</evidence>
<gene>
    <name evidence="2" type="ORF">PR048_020639</name>
</gene>
<keyword evidence="3" id="KW-1185">Reference proteome</keyword>
<dbReference type="Proteomes" id="UP001159363">
    <property type="component" value="Chromosome 6"/>
</dbReference>
<feature type="compositionally biased region" description="Basic residues" evidence="1">
    <location>
        <begin position="81"/>
        <end position="96"/>
    </location>
</feature>
<feature type="region of interest" description="Disordered" evidence="1">
    <location>
        <begin position="1"/>
        <end position="37"/>
    </location>
</feature>
<comment type="caution">
    <text evidence="2">The sequence shown here is derived from an EMBL/GenBank/DDBJ whole genome shotgun (WGS) entry which is preliminary data.</text>
</comment>
<feature type="compositionally biased region" description="Polar residues" evidence="1">
    <location>
        <begin position="8"/>
        <end position="27"/>
    </location>
</feature>
<evidence type="ECO:0000313" key="3">
    <source>
        <dbReference type="Proteomes" id="UP001159363"/>
    </source>
</evidence>
<proteinExistence type="predicted"/>
<protein>
    <submittedName>
        <fullName evidence="2">Uncharacterized protein</fullName>
    </submittedName>
</protein>
<evidence type="ECO:0000313" key="2">
    <source>
        <dbReference type="EMBL" id="KAJ8880017.1"/>
    </source>
</evidence>
<organism evidence="2 3">
    <name type="scientific">Dryococelus australis</name>
    <dbReference type="NCBI Taxonomy" id="614101"/>
    <lineage>
        <taxon>Eukaryota</taxon>
        <taxon>Metazoa</taxon>
        <taxon>Ecdysozoa</taxon>
        <taxon>Arthropoda</taxon>
        <taxon>Hexapoda</taxon>
        <taxon>Insecta</taxon>
        <taxon>Pterygota</taxon>
        <taxon>Neoptera</taxon>
        <taxon>Polyneoptera</taxon>
        <taxon>Phasmatodea</taxon>
        <taxon>Verophasmatodea</taxon>
        <taxon>Anareolatae</taxon>
        <taxon>Phasmatidae</taxon>
        <taxon>Eurycanthinae</taxon>
        <taxon>Dryococelus</taxon>
    </lineage>
</organism>
<feature type="region of interest" description="Disordered" evidence="1">
    <location>
        <begin position="79"/>
        <end position="133"/>
    </location>
</feature>